<dbReference type="GO" id="GO:0016709">
    <property type="term" value="F:oxidoreductase activity, acting on paired donors, with incorporation or reduction of molecular oxygen, NAD(P)H as one donor, and incorporation of one atom of oxygen"/>
    <property type="evidence" value="ECO:0007669"/>
    <property type="project" value="UniProtKB-ARBA"/>
</dbReference>
<keyword evidence="3" id="KW-0274">FAD</keyword>
<dbReference type="PANTHER" id="PTHR43004">
    <property type="entry name" value="TRK SYSTEM POTASSIUM UPTAKE PROTEIN"/>
    <property type="match status" value="1"/>
</dbReference>
<dbReference type="STRING" id="420778.A0A1S8BQ13"/>
<comment type="similarity">
    <text evidence="1">Belongs to the PheA/TfdB FAD monooxygenase family.</text>
</comment>
<comment type="caution">
    <text evidence="7">The sequence shown here is derived from an EMBL/GenBank/DDBJ whole genome shotgun (WGS) entry which is preliminary data.</text>
</comment>
<name>A0A1S8BQ13_9PEZI</name>
<dbReference type="InterPro" id="IPR038220">
    <property type="entry name" value="PHOX_C_sf"/>
</dbReference>
<dbReference type="PRINTS" id="PR00420">
    <property type="entry name" value="RNGMNOXGNASE"/>
</dbReference>
<keyword evidence="2" id="KW-0285">Flavoprotein</keyword>
<feature type="domain" description="FAD-binding" evidence="5">
    <location>
        <begin position="11"/>
        <end position="360"/>
    </location>
</feature>
<dbReference type="SUPFAM" id="SSF51905">
    <property type="entry name" value="FAD/NAD(P)-binding domain"/>
    <property type="match status" value="1"/>
</dbReference>
<dbReference type="CDD" id="cd02979">
    <property type="entry name" value="PHOX_C"/>
    <property type="match status" value="1"/>
</dbReference>
<evidence type="ECO:0000256" key="4">
    <source>
        <dbReference type="ARBA" id="ARBA00023002"/>
    </source>
</evidence>
<protein>
    <submittedName>
        <fullName evidence="7">Phenol 2-monooxygenase</fullName>
    </submittedName>
</protein>
<dbReference type="Pfam" id="PF07976">
    <property type="entry name" value="Phe_hydrox_dim"/>
    <property type="match status" value="1"/>
</dbReference>
<dbReference type="Gene3D" id="3.50.50.60">
    <property type="entry name" value="FAD/NAD(P)-binding domain"/>
    <property type="match status" value="1"/>
</dbReference>
<sequence>MPNFSRSLHNCDVAIAGAGPAGLMLADNLVRFGIKINIVDNRAHQTLVGRADGLQPKTLETLRQMRLVDGLLRKGVKVFDICFWVFAIFPLRAVHYPPETVDLLDPYLLLVHQGIIEDVFINDLKERNIEIRRDTTLMDYAYTGKTSPLEITYLADNQYRCTTNASYLVGCDGGRSAIRKSIGAQFIGASSDSVWGILDGEIETDFPDLWSKALIHSEDAGSIMMMPRERNMTRVYVELKPDLRGGTSRDELSQSLVMQRAKEIMYPFRLRWKTVEWFGRYVVGQRVSTKFADQRRRVFICGDAAHTHSPKAAQGMNTSMHDAWNLAWKLNFAVRKLAKPALLATYEAERRKVAEDLIKFDYAHARTFAAGDWDALATNFAAYTRFISGVGAEYDANVLNHASITSPRPFRGSLAPGRLPPPAKATRYADANPVDVHLDIPALGQFRIYLFCGDATVSGSRAFLDALCRAAGSPQQSFTGRMSAATDASYTLQPPAAAPHDAFVCPARYTATSCLLTWALVTATPRARLELADLPAALRDAPWTVYLDDCGAALDTRGMGCVEKWLGGLEGDETAVAIVRPDGYVGTVRVWADGSRESGREAVGWMDEYFEGFLSDSIG</sequence>
<evidence type="ECO:0000256" key="3">
    <source>
        <dbReference type="ARBA" id="ARBA00022827"/>
    </source>
</evidence>
<dbReference type="SUPFAM" id="SSF54373">
    <property type="entry name" value="FAD-linked reductases, C-terminal domain"/>
    <property type="match status" value="1"/>
</dbReference>
<evidence type="ECO:0000259" key="5">
    <source>
        <dbReference type="Pfam" id="PF01494"/>
    </source>
</evidence>
<evidence type="ECO:0000313" key="8">
    <source>
        <dbReference type="Proteomes" id="UP000190776"/>
    </source>
</evidence>
<keyword evidence="7" id="KW-0503">Monooxygenase</keyword>
<evidence type="ECO:0000259" key="6">
    <source>
        <dbReference type="Pfam" id="PF07976"/>
    </source>
</evidence>
<dbReference type="InterPro" id="IPR036188">
    <property type="entry name" value="FAD/NAD-bd_sf"/>
</dbReference>
<accession>A0A1S8BQ13</accession>
<organism evidence="7 8">
    <name type="scientific">Diplodia seriata</name>
    <dbReference type="NCBI Taxonomy" id="420778"/>
    <lineage>
        <taxon>Eukaryota</taxon>
        <taxon>Fungi</taxon>
        <taxon>Dikarya</taxon>
        <taxon>Ascomycota</taxon>
        <taxon>Pezizomycotina</taxon>
        <taxon>Dothideomycetes</taxon>
        <taxon>Dothideomycetes incertae sedis</taxon>
        <taxon>Botryosphaeriales</taxon>
        <taxon>Botryosphaeriaceae</taxon>
        <taxon>Diplodia</taxon>
    </lineage>
</organism>
<dbReference type="PANTHER" id="PTHR43004:SF4">
    <property type="entry name" value="FAD-BINDING DOMAIN-CONTAINING PROTEIN"/>
    <property type="match status" value="1"/>
</dbReference>
<dbReference type="SUPFAM" id="SSF52833">
    <property type="entry name" value="Thioredoxin-like"/>
    <property type="match status" value="1"/>
</dbReference>
<dbReference type="InterPro" id="IPR036249">
    <property type="entry name" value="Thioredoxin-like_sf"/>
</dbReference>
<evidence type="ECO:0000256" key="2">
    <source>
        <dbReference type="ARBA" id="ARBA00022630"/>
    </source>
</evidence>
<dbReference type="OrthoDB" id="5325318at2759"/>
<evidence type="ECO:0000256" key="1">
    <source>
        <dbReference type="ARBA" id="ARBA00007801"/>
    </source>
</evidence>
<dbReference type="InterPro" id="IPR002938">
    <property type="entry name" value="FAD-bd"/>
</dbReference>
<dbReference type="InterPro" id="IPR012941">
    <property type="entry name" value="Phe_hydrox_C_dim_dom"/>
</dbReference>
<dbReference type="Pfam" id="PF01494">
    <property type="entry name" value="FAD_binding_3"/>
    <property type="match status" value="1"/>
</dbReference>
<dbReference type="Gene3D" id="3.40.30.20">
    <property type="match status" value="1"/>
</dbReference>
<reference evidence="7 8" key="1">
    <citation type="submission" date="2017-01" db="EMBL/GenBank/DDBJ databases">
        <title>Draft genome sequence of Diplodia seriata F98.1, a fungal species involved in grapevine trunk diseases.</title>
        <authorList>
            <person name="Robert-Siegwald G."/>
            <person name="Vallet J."/>
            <person name="Abou-Mansour E."/>
            <person name="Xu J."/>
            <person name="Rey P."/>
            <person name="Bertsch C."/>
            <person name="Rego C."/>
            <person name="Larignon P."/>
            <person name="Fontaine F."/>
            <person name="Lebrun M.-H."/>
        </authorList>
    </citation>
    <scope>NUCLEOTIDE SEQUENCE [LARGE SCALE GENOMIC DNA]</scope>
    <source>
        <strain evidence="7 8">F98.1</strain>
    </source>
</reference>
<feature type="domain" description="Phenol hydroxylase-like C-terminal dimerisation" evidence="6">
    <location>
        <begin position="393"/>
        <end position="616"/>
    </location>
</feature>
<dbReference type="EMBL" id="MSZU01000074">
    <property type="protein sequence ID" value="OMP89263.1"/>
    <property type="molecule type" value="Genomic_DNA"/>
</dbReference>
<dbReference type="GO" id="GO:0071949">
    <property type="term" value="F:FAD binding"/>
    <property type="evidence" value="ECO:0007669"/>
    <property type="project" value="InterPro"/>
</dbReference>
<proteinExistence type="inferred from homology"/>
<evidence type="ECO:0000313" key="7">
    <source>
        <dbReference type="EMBL" id="OMP89263.1"/>
    </source>
</evidence>
<dbReference type="InterPro" id="IPR050641">
    <property type="entry name" value="RIFMO-like"/>
</dbReference>
<keyword evidence="4" id="KW-0560">Oxidoreductase</keyword>
<dbReference type="Proteomes" id="UP000190776">
    <property type="component" value="Unassembled WGS sequence"/>
</dbReference>
<dbReference type="AlphaFoldDB" id="A0A1S8BQ13"/>
<gene>
    <name evidence="7" type="ORF">BK809_0005984</name>
</gene>
<dbReference type="Gene3D" id="3.30.9.10">
    <property type="entry name" value="D-Amino Acid Oxidase, subunit A, domain 2"/>
    <property type="match status" value="1"/>
</dbReference>